<dbReference type="AlphaFoldDB" id="A0A4C1ST79"/>
<evidence type="ECO:0000259" key="2">
    <source>
        <dbReference type="PROSITE" id="PS50158"/>
    </source>
</evidence>
<reference evidence="3 4" key="1">
    <citation type="journal article" date="2019" name="Commun. Biol.">
        <title>The bagworm genome reveals a unique fibroin gene that provides high tensile strength.</title>
        <authorList>
            <person name="Kono N."/>
            <person name="Nakamura H."/>
            <person name="Ohtoshi R."/>
            <person name="Tomita M."/>
            <person name="Numata K."/>
            <person name="Arakawa K."/>
        </authorList>
    </citation>
    <scope>NUCLEOTIDE SEQUENCE [LARGE SCALE GENOMIC DNA]</scope>
</reference>
<protein>
    <submittedName>
        <fullName evidence="3">Retrovirus-related Pol polyprotein from transposon TNT 1-94</fullName>
    </submittedName>
</protein>
<dbReference type="PANTHER" id="PTHR47481:SF31">
    <property type="entry name" value="OS01G0873500 PROTEIN"/>
    <property type="match status" value="1"/>
</dbReference>
<dbReference type="Proteomes" id="UP000299102">
    <property type="component" value="Unassembled WGS sequence"/>
</dbReference>
<dbReference type="EMBL" id="BGZK01003894">
    <property type="protein sequence ID" value="GBP05379.1"/>
    <property type="molecule type" value="Genomic_DNA"/>
</dbReference>
<comment type="caution">
    <text evidence="3">The sequence shown here is derived from an EMBL/GenBank/DDBJ whole genome shotgun (WGS) entry which is preliminary data.</text>
</comment>
<keyword evidence="1" id="KW-0479">Metal-binding</keyword>
<dbReference type="STRING" id="151549.A0A4C1ST79"/>
<dbReference type="Pfam" id="PF00098">
    <property type="entry name" value="zf-CCHC"/>
    <property type="match status" value="1"/>
</dbReference>
<name>A0A4C1ST79_EUMVA</name>
<feature type="domain" description="CCHC-type" evidence="2">
    <location>
        <begin position="195"/>
        <end position="210"/>
    </location>
</feature>
<dbReference type="PROSITE" id="PS50158">
    <property type="entry name" value="ZF_CCHC"/>
    <property type="match status" value="1"/>
</dbReference>
<evidence type="ECO:0000313" key="3">
    <source>
        <dbReference type="EMBL" id="GBP05379.1"/>
    </source>
</evidence>
<proteinExistence type="predicted"/>
<dbReference type="SUPFAM" id="SSF57756">
    <property type="entry name" value="Retrovirus zinc finger-like domains"/>
    <property type="match status" value="1"/>
</dbReference>
<gene>
    <name evidence="3" type="ORF">EVAR_69279_1</name>
</gene>
<keyword evidence="1" id="KW-0863">Zinc-finger</keyword>
<accession>A0A4C1ST79</accession>
<dbReference type="PANTHER" id="PTHR47481">
    <property type="match status" value="1"/>
</dbReference>
<dbReference type="GO" id="GO:0008270">
    <property type="term" value="F:zinc ion binding"/>
    <property type="evidence" value="ECO:0007669"/>
    <property type="project" value="UniProtKB-KW"/>
</dbReference>
<dbReference type="SMART" id="SM00343">
    <property type="entry name" value="ZnF_C2HC"/>
    <property type="match status" value="1"/>
</dbReference>
<evidence type="ECO:0000313" key="4">
    <source>
        <dbReference type="Proteomes" id="UP000299102"/>
    </source>
</evidence>
<sequence length="277" mass="31674">MKRCRKFLLFEVGNLQPRSEERKDEWNSNNEQALATIILGVKGTQLNYIRKCTKAADAWEKLAEVHKPKGPIQKVMLYKRLMSLKMEDNEEMTKYLNKFEEIVEKLSDIGIQLQEELIVIILLSSLPKFYESFIIAVETRDSLASLNVLKVKLLEESERRRGDDQETVDGVSQQAYVLKENKKFNKFSRANKAGRCFSCGRKGHYARDCRVNKPADLHVTASGRGKVILNDKVVLNNVLFCPELQGNFISLNKAVENGYAATFDSEEAKKEVMVSFI</sequence>
<keyword evidence="1" id="KW-0862">Zinc</keyword>
<keyword evidence="4" id="KW-1185">Reference proteome</keyword>
<dbReference type="Pfam" id="PF14223">
    <property type="entry name" value="Retrotran_gag_2"/>
    <property type="match status" value="1"/>
</dbReference>
<dbReference type="InterPro" id="IPR001878">
    <property type="entry name" value="Znf_CCHC"/>
</dbReference>
<dbReference type="OrthoDB" id="413361at2759"/>
<organism evidence="3 4">
    <name type="scientific">Eumeta variegata</name>
    <name type="common">Bagworm moth</name>
    <name type="synonym">Eumeta japonica</name>
    <dbReference type="NCBI Taxonomy" id="151549"/>
    <lineage>
        <taxon>Eukaryota</taxon>
        <taxon>Metazoa</taxon>
        <taxon>Ecdysozoa</taxon>
        <taxon>Arthropoda</taxon>
        <taxon>Hexapoda</taxon>
        <taxon>Insecta</taxon>
        <taxon>Pterygota</taxon>
        <taxon>Neoptera</taxon>
        <taxon>Endopterygota</taxon>
        <taxon>Lepidoptera</taxon>
        <taxon>Glossata</taxon>
        <taxon>Ditrysia</taxon>
        <taxon>Tineoidea</taxon>
        <taxon>Psychidae</taxon>
        <taxon>Oiketicinae</taxon>
        <taxon>Eumeta</taxon>
    </lineage>
</organism>
<dbReference type="GO" id="GO:0003676">
    <property type="term" value="F:nucleic acid binding"/>
    <property type="evidence" value="ECO:0007669"/>
    <property type="project" value="InterPro"/>
</dbReference>
<evidence type="ECO:0000256" key="1">
    <source>
        <dbReference type="PROSITE-ProRule" id="PRU00047"/>
    </source>
</evidence>
<dbReference type="InterPro" id="IPR036875">
    <property type="entry name" value="Znf_CCHC_sf"/>
</dbReference>
<dbReference type="Gene3D" id="4.10.60.10">
    <property type="entry name" value="Zinc finger, CCHC-type"/>
    <property type="match status" value="1"/>
</dbReference>